<evidence type="ECO:0000313" key="3">
    <source>
        <dbReference type="Proteomes" id="UP001055156"/>
    </source>
</evidence>
<name>A0ABQ4TB04_METOR</name>
<feature type="chain" id="PRO_5046497079" description="DUF2380 domain-containing protein" evidence="1">
    <location>
        <begin position="26"/>
        <end position="187"/>
    </location>
</feature>
<keyword evidence="1" id="KW-0732">Signal</keyword>
<evidence type="ECO:0000256" key="1">
    <source>
        <dbReference type="SAM" id="SignalP"/>
    </source>
</evidence>
<dbReference type="Pfam" id="PF11684">
    <property type="entry name" value="DUF3280"/>
    <property type="match status" value="1"/>
</dbReference>
<evidence type="ECO:0000313" key="2">
    <source>
        <dbReference type="EMBL" id="GJE27310.1"/>
    </source>
</evidence>
<reference evidence="2" key="2">
    <citation type="submission" date="2021-08" db="EMBL/GenBank/DDBJ databases">
        <authorList>
            <person name="Tani A."/>
            <person name="Ola A."/>
            <person name="Ogura Y."/>
            <person name="Katsura K."/>
            <person name="Hayashi T."/>
        </authorList>
    </citation>
    <scope>NUCLEOTIDE SEQUENCE</scope>
    <source>
        <strain evidence="2">NBRC 15689</strain>
    </source>
</reference>
<feature type="signal peptide" evidence="1">
    <location>
        <begin position="1"/>
        <end position="25"/>
    </location>
</feature>
<dbReference type="Proteomes" id="UP001055156">
    <property type="component" value="Unassembled WGS sequence"/>
</dbReference>
<keyword evidence="3" id="KW-1185">Reference proteome</keyword>
<organism evidence="2 3">
    <name type="scientific">Methylobacterium organophilum</name>
    <dbReference type="NCBI Taxonomy" id="410"/>
    <lineage>
        <taxon>Bacteria</taxon>
        <taxon>Pseudomonadati</taxon>
        <taxon>Pseudomonadota</taxon>
        <taxon>Alphaproteobacteria</taxon>
        <taxon>Hyphomicrobiales</taxon>
        <taxon>Methylobacteriaceae</taxon>
        <taxon>Methylobacterium</taxon>
    </lineage>
</organism>
<dbReference type="EMBL" id="BPQV01000005">
    <property type="protein sequence ID" value="GJE27310.1"/>
    <property type="molecule type" value="Genomic_DNA"/>
</dbReference>
<dbReference type="RefSeq" id="WP_238311153.1">
    <property type="nucleotide sequence ID" value="NZ_BPQV01000005.1"/>
</dbReference>
<gene>
    <name evidence="2" type="ORF">LKMONMHP_2168</name>
</gene>
<proteinExistence type="predicted"/>
<dbReference type="InterPro" id="IPR021698">
    <property type="entry name" value="DUF3280"/>
</dbReference>
<accession>A0ABQ4TB04</accession>
<comment type="caution">
    <text evidence="2">The sequence shown here is derived from an EMBL/GenBank/DDBJ whole genome shotgun (WGS) entry which is preliminary data.</text>
</comment>
<protein>
    <recommendedName>
        <fullName evidence="4">DUF2380 domain-containing protein</fullName>
    </recommendedName>
</protein>
<reference evidence="2" key="1">
    <citation type="journal article" date="2021" name="Front. Microbiol.">
        <title>Comprehensive Comparative Genomics and Phenotyping of Methylobacterium Species.</title>
        <authorList>
            <person name="Alessa O."/>
            <person name="Ogura Y."/>
            <person name="Fujitani Y."/>
            <person name="Takami H."/>
            <person name="Hayashi T."/>
            <person name="Sahin N."/>
            <person name="Tani A."/>
        </authorList>
    </citation>
    <scope>NUCLEOTIDE SEQUENCE</scope>
    <source>
        <strain evidence="2">NBRC 15689</strain>
    </source>
</reference>
<evidence type="ECO:0008006" key="4">
    <source>
        <dbReference type="Google" id="ProtNLM"/>
    </source>
</evidence>
<sequence>MTVRARRIRAPRLLGLLTCAGPALLAPLGPVRAEAPAGEGGKAAVFAAEMNDPSLAYGRKPVPAEQKRLALVTDELRKALSDKAGLASVDLAPQQEEIAKQAPLWKCNGCASDIAKALGAGYAVTTTVEKGAGQIFNLDVAIADSATGKVVRSGLVVIRANTDDDWTHAMRWVVKNRLLTEPLPGRS</sequence>